<dbReference type="Pfam" id="PF02902">
    <property type="entry name" value="Peptidase_C48"/>
    <property type="match status" value="1"/>
</dbReference>
<feature type="region of interest" description="Disordered" evidence="5">
    <location>
        <begin position="232"/>
        <end position="272"/>
    </location>
</feature>
<feature type="region of interest" description="Disordered" evidence="5">
    <location>
        <begin position="166"/>
        <end position="192"/>
    </location>
</feature>
<dbReference type="SUPFAM" id="SSF54001">
    <property type="entry name" value="Cysteine proteinases"/>
    <property type="match status" value="1"/>
</dbReference>
<organism evidence="7 8">
    <name type="scientific">Pisum sativum</name>
    <name type="common">Garden pea</name>
    <name type="synonym">Lathyrus oleraceus</name>
    <dbReference type="NCBI Taxonomy" id="3888"/>
    <lineage>
        <taxon>Eukaryota</taxon>
        <taxon>Viridiplantae</taxon>
        <taxon>Streptophyta</taxon>
        <taxon>Embryophyta</taxon>
        <taxon>Tracheophyta</taxon>
        <taxon>Spermatophyta</taxon>
        <taxon>Magnoliopsida</taxon>
        <taxon>eudicotyledons</taxon>
        <taxon>Gunneridae</taxon>
        <taxon>Pentapetalae</taxon>
        <taxon>rosids</taxon>
        <taxon>fabids</taxon>
        <taxon>Fabales</taxon>
        <taxon>Fabaceae</taxon>
        <taxon>Papilionoideae</taxon>
        <taxon>50 kb inversion clade</taxon>
        <taxon>NPAAA clade</taxon>
        <taxon>Hologalegina</taxon>
        <taxon>IRL clade</taxon>
        <taxon>Fabeae</taxon>
        <taxon>Lathyrus</taxon>
    </lineage>
</organism>
<keyword evidence="8" id="KW-1185">Reference proteome</keyword>
<dbReference type="Proteomes" id="UP001058974">
    <property type="component" value="Chromosome 4"/>
</dbReference>
<feature type="compositionally biased region" description="Low complexity" evidence="5">
    <location>
        <begin position="110"/>
        <end position="119"/>
    </location>
</feature>
<dbReference type="Gramene" id="Psat4g125280.1">
    <property type="protein sequence ID" value="Psat4g125280.1.cds"/>
    <property type="gene ID" value="Psat4g125280"/>
</dbReference>
<feature type="domain" description="Ubiquitin-like protease family profile" evidence="6">
    <location>
        <begin position="295"/>
        <end position="486"/>
    </location>
</feature>
<dbReference type="GO" id="GO:0008234">
    <property type="term" value="F:cysteine-type peptidase activity"/>
    <property type="evidence" value="ECO:0007669"/>
    <property type="project" value="UniProtKB-KW"/>
</dbReference>
<dbReference type="Gene3D" id="3.30.310.130">
    <property type="entry name" value="Ubiquitin-related"/>
    <property type="match status" value="1"/>
</dbReference>
<dbReference type="Gramene" id="Psat04G0370700-T1">
    <property type="protein sequence ID" value="KAI5419642.1"/>
    <property type="gene ID" value="KIW84_043707"/>
</dbReference>
<evidence type="ECO:0000256" key="5">
    <source>
        <dbReference type="SAM" id="MobiDB-lite"/>
    </source>
</evidence>
<comment type="similarity">
    <text evidence="1">Belongs to the peptidase C48 family.</text>
</comment>
<feature type="compositionally biased region" description="Acidic residues" evidence="5">
    <location>
        <begin position="254"/>
        <end position="263"/>
    </location>
</feature>
<feature type="compositionally biased region" description="Basic residues" evidence="5">
    <location>
        <begin position="174"/>
        <end position="185"/>
    </location>
</feature>
<keyword evidence="4" id="KW-0788">Thiol protease</keyword>
<feature type="region of interest" description="Disordered" evidence="5">
    <location>
        <begin position="533"/>
        <end position="590"/>
    </location>
</feature>
<dbReference type="EMBL" id="JAMSHJ010000004">
    <property type="protein sequence ID" value="KAI5419642.1"/>
    <property type="molecule type" value="Genomic_DNA"/>
</dbReference>
<evidence type="ECO:0000256" key="4">
    <source>
        <dbReference type="ARBA" id="ARBA00022807"/>
    </source>
</evidence>
<protein>
    <recommendedName>
        <fullName evidence="6">Ubiquitin-like protease family profile domain-containing protein</fullName>
    </recommendedName>
</protein>
<sequence>MEEHQQPQKLPLSLDWDTLHDTPAAELVVKAPDQKPQPYVDLDSLKDYELEDDIRRKKKLLETAGKKLPDGGSKLRAAIELYEEEFRKRKMNPRPQKVHEEQKQGQATASSSSVGMSNNSREESLPSRPQSKSSFASCFIKKMEDNASCTTDDSFSNEMPHFKHCNSQVVRHNREPKKRKRRRSSLRPLPFQFSSKLSKRDTFSDSDKRCRANSTLSVQTITRNLSRHLSKDKGAFQAVQSDGSRSRKGQPIVLDDDDSDDSDDPHVLEKTENKAPEYLKDAKIYFPSRDDPECVEVCYNDMECLAPEGYLTSTIMNFYIRYLKQQVSPTISDYHFFNTYFYKKLKEAVSCKDSNNRDTIFAKFRRWWKGVNIFQKAYVLIPIHQDLHWSLSIICFPDKEDESGPIILHLDSLGLHSSRSVFENIKSYLIKERNYLSKECASSDVPIADRIWKSLSSTIETVIMKVPQQKNEYDCGLFVLYFIRRFMEEAPDRLKKKNLAMFSKKWFKPEEASSLRAKIHKLLVAELHSSVKPDGINESSPSSAGDAIECNETAKDSSSSSAGAATECDETAKDSSIKDGITSCDSLMIE</sequence>
<evidence type="ECO:0000256" key="1">
    <source>
        <dbReference type="ARBA" id="ARBA00005234"/>
    </source>
</evidence>
<dbReference type="Gramene" id="PSAT_LOCUS16617_t1">
    <property type="protein sequence ID" value="CAL5197050.1"/>
    <property type="gene ID" value="PSAT_LOCUS16617"/>
</dbReference>
<keyword evidence="3" id="KW-0378">Hydrolase</keyword>
<dbReference type="PANTHER" id="PTHR46915">
    <property type="entry name" value="UBIQUITIN-LIKE PROTEASE 4-RELATED"/>
    <property type="match status" value="1"/>
</dbReference>
<accession>A0A9D4XG16</accession>
<dbReference type="InterPro" id="IPR003653">
    <property type="entry name" value="Peptidase_C48_C"/>
</dbReference>
<evidence type="ECO:0000256" key="2">
    <source>
        <dbReference type="ARBA" id="ARBA00022670"/>
    </source>
</evidence>
<gene>
    <name evidence="7" type="ORF">KIW84_043707</name>
</gene>
<name>A0A9D4XG16_PEA</name>
<dbReference type="PROSITE" id="PS50600">
    <property type="entry name" value="ULP_PROTEASE"/>
    <property type="match status" value="1"/>
</dbReference>
<dbReference type="GO" id="GO:0006508">
    <property type="term" value="P:proteolysis"/>
    <property type="evidence" value="ECO:0007669"/>
    <property type="project" value="UniProtKB-KW"/>
</dbReference>
<evidence type="ECO:0000313" key="8">
    <source>
        <dbReference type="Proteomes" id="UP001058974"/>
    </source>
</evidence>
<dbReference type="GO" id="GO:0016926">
    <property type="term" value="P:protein desumoylation"/>
    <property type="evidence" value="ECO:0007669"/>
    <property type="project" value="UniProtKB-ARBA"/>
</dbReference>
<proteinExistence type="inferred from homology"/>
<dbReference type="InterPro" id="IPR038765">
    <property type="entry name" value="Papain-like_cys_pep_sf"/>
</dbReference>
<evidence type="ECO:0000259" key="6">
    <source>
        <dbReference type="PROSITE" id="PS50600"/>
    </source>
</evidence>
<evidence type="ECO:0000256" key="3">
    <source>
        <dbReference type="ARBA" id="ARBA00022801"/>
    </source>
</evidence>
<reference evidence="7 8" key="1">
    <citation type="journal article" date="2022" name="Nat. Genet.">
        <title>Improved pea reference genome and pan-genome highlight genomic features and evolutionary characteristics.</title>
        <authorList>
            <person name="Yang T."/>
            <person name="Liu R."/>
            <person name="Luo Y."/>
            <person name="Hu S."/>
            <person name="Wang D."/>
            <person name="Wang C."/>
            <person name="Pandey M.K."/>
            <person name="Ge S."/>
            <person name="Xu Q."/>
            <person name="Li N."/>
            <person name="Li G."/>
            <person name="Huang Y."/>
            <person name="Saxena R.K."/>
            <person name="Ji Y."/>
            <person name="Li M."/>
            <person name="Yan X."/>
            <person name="He Y."/>
            <person name="Liu Y."/>
            <person name="Wang X."/>
            <person name="Xiang C."/>
            <person name="Varshney R.K."/>
            <person name="Ding H."/>
            <person name="Gao S."/>
            <person name="Zong X."/>
        </authorList>
    </citation>
    <scope>NUCLEOTIDE SEQUENCE [LARGE SCALE GENOMIC DNA]</scope>
    <source>
        <strain evidence="7 8">cv. Zhongwan 6</strain>
    </source>
</reference>
<evidence type="ECO:0000313" key="7">
    <source>
        <dbReference type="EMBL" id="KAI5419642.1"/>
    </source>
</evidence>
<dbReference type="PANTHER" id="PTHR46915:SF2">
    <property type="entry name" value="UBIQUITIN-LIKE PROTEASE 4"/>
    <property type="match status" value="1"/>
</dbReference>
<feature type="region of interest" description="Disordered" evidence="5">
    <location>
        <begin position="86"/>
        <end position="133"/>
    </location>
</feature>
<comment type="caution">
    <text evidence="7">The sequence shown here is derived from an EMBL/GenBank/DDBJ whole genome shotgun (WGS) entry which is preliminary data.</text>
</comment>
<dbReference type="Gene3D" id="1.10.418.20">
    <property type="match status" value="1"/>
</dbReference>
<keyword evidence="2" id="KW-0645">Protease</keyword>
<dbReference type="AlphaFoldDB" id="A0A9D4XG16"/>